<dbReference type="OrthoDB" id="192832at2759"/>
<keyword evidence="2" id="KW-0378">Hydrolase</keyword>
<dbReference type="RefSeq" id="XP_033672196.1">
    <property type="nucleotide sequence ID" value="XM_033804484.1"/>
</dbReference>
<feature type="chain" id="PRO_5025560010" evidence="1">
    <location>
        <begin position="18"/>
        <end position="438"/>
    </location>
</feature>
<organism evidence="2 3">
    <name type="scientific">Zasmidium cellare ATCC 36951</name>
    <dbReference type="NCBI Taxonomy" id="1080233"/>
    <lineage>
        <taxon>Eukaryota</taxon>
        <taxon>Fungi</taxon>
        <taxon>Dikarya</taxon>
        <taxon>Ascomycota</taxon>
        <taxon>Pezizomycotina</taxon>
        <taxon>Dothideomycetes</taxon>
        <taxon>Dothideomycetidae</taxon>
        <taxon>Mycosphaerellales</taxon>
        <taxon>Mycosphaerellaceae</taxon>
        <taxon>Zasmidium</taxon>
    </lineage>
</organism>
<dbReference type="Pfam" id="PF26113">
    <property type="entry name" value="GH16_XgeA"/>
    <property type="match status" value="1"/>
</dbReference>
<evidence type="ECO:0000313" key="2">
    <source>
        <dbReference type="EMBL" id="KAF2171307.1"/>
    </source>
</evidence>
<dbReference type="GO" id="GO:0016787">
    <property type="term" value="F:hydrolase activity"/>
    <property type="evidence" value="ECO:0007669"/>
    <property type="project" value="UniProtKB-KW"/>
</dbReference>
<dbReference type="EMBL" id="ML993583">
    <property type="protein sequence ID" value="KAF2171307.1"/>
    <property type="molecule type" value="Genomic_DNA"/>
</dbReference>
<dbReference type="AlphaFoldDB" id="A0A6A6CVU4"/>
<reference evidence="2" key="1">
    <citation type="journal article" date="2020" name="Stud. Mycol.">
        <title>101 Dothideomycetes genomes: a test case for predicting lifestyles and emergence of pathogens.</title>
        <authorList>
            <person name="Haridas S."/>
            <person name="Albert R."/>
            <person name="Binder M."/>
            <person name="Bloem J."/>
            <person name="Labutti K."/>
            <person name="Salamov A."/>
            <person name="Andreopoulos B."/>
            <person name="Baker S."/>
            <person name="Barry K."/>
            <person name="Bills G."/>
            <person name="Bluhm B."/>
            <person name="Cannon C."/>
            <person name="Castanera R."/>
            <person name="Culley D."/>
            <person name="Daum C."/>
            <person name="Ezra D."/>
            <person name="Gonzalez J."/>
            <person name="Henrissat B."/>
            <person name="Kuo A."/>
            <person name="Liang C."/>
            <person name="Lipzen A."/>
            <person name="Lutzoni F."/>
            <person name="Magnuson J."/>
            <person name="Mondo S."/>
            <person name="Nolan M."/>
            <person name="Ohm R."/>
            <person name="Pangilinan J."/>
            <person name="Park H.-J."/>
            <person name="Ramirez L."/>
            <person name="Alfaro M."/>
            <person name="Sun H."/>
            <person name="Tritt A."/>
            <person name="Yoshinaga Y."/>
            <person name="Zwiers L.-H."/>
            <person name="Turgeon B."/>
            <person name="Goodwin S."/>
            <person name="Spatafora J."/>
            <person name="Crous P."/>
            <person name="Grigoriev I."/>
        </authorList>
    </citation>
    <scope>NUCLEOTIDE SEQUENCE</scope>
    <source>
        <strain evidence="2">ATCC 36951</strain>
    </source>
</reference>
<dbReference type="Proteomes" id="UP000799537">
    <property type="component" value="Unassembled WGS sequence"/>
</dbReference>
<dbReference type="PANTHER" id="PTHR33112:SF10">
    <property type="entry name" value="TOL"/>
    <property type="match status" value="1"/>
</dbReference>
<name>A0A6A6CVU4_ZASCE</name>
<feature type="signal peptide" evidence="1">
    <location>
        <begin position="1"/>
        <end position="17"/>
    </location>
</feature>
<proteinExistence type="predicted"/>
<protein>
    <submittedName>
        <fullName evidence="2">Glycoside hydrolase family 16 protein</fullName>
    </submittedName>
</protein>
<keyword evidence="3" id="KW-1185">Reference proteome</keyword>
<evidence type="ECO:0000313" key="3">
    <source>
        <dbReference type="Proteomes" id="UP000799537"/>
    </source>
</evidence>
<dbReference type="PANTHER" id="PTHR33112">
    <property type="entry name" value="DOMAIN PROTEIN, PUTATIVE-RELATED"/>
    <property type="match status" value="1"/>
</dbReference>
<dbReference type="GeneID" id="54557756"/>
<keyword evidence="1" id="KW-0732">Signal</keyword>
<sequence>MHSFVLLPFLALSTATAEYVLQSNFSGATFFDDFNFYDSWDPTFGFVHYVDRATAQAMGLIESSDTGPTIFGVDHTGVYDPGANLGRASVRLESFQQWTHGLFIADLAENTLHLWINVARNYSARQLTVQNDRLPALAGLASLYKAETGLDYLAGLWSGQHLFELLLWFRISETTSTRLESGYLAPSWSWIAMNGPVNFKRWVGPESYHRHIATFLNYFRTLKCSNPFGEITDGYLELSAPAITTTIAAIGAVNKHDPDSMSWRDGSVYLQQLFPEHIMEALLGPWAWPTFDLDQNNYAEDLIVHCLVLGYEWWGPEDYGMYGILVTPISATERTFRRIGMFDKLPKFRHSDQELDMMVYSAKRHETESKLKRFDRKDRGGEPLNIWSLERSLRTRNFPVSRPEYEDALRELNDLETESRERAQTMREDLEFQYFRIF</sequence>
<dbReference type="Gene3D" id="2.60.120.200">
    <property type="match status" value="1"/>
</dbReference>
<evidence type="ECO:0000256" key="1">
    <source>
        <dbReference type="SAM" id="SignalP"/>
    </source>
</evidence>
<accession>A0A6A6CVU4</accession>
<gene>
    <name evidence="2" type="ORF">M409DRAFT_18420</name>
</gene>